<reference evidence="1 2" key="1">
    <citation type="journal article" date="2011" name="Syst. Appl. Microbiol.">
        <title>Defluviimonas denitrificans gen. nov., sp. nov., and Pararhodobacter aggregans gen. nov., sp. nov., non-phototrophic Rhodobacteraceae from the biofilter of a marine aquaculture.</title>
        <authorList>
            <person name="Foesel B.U."/>
            <person name="Drake H.L."/>
            <person name="Schramm A."/>
        </authorList>
    </citation>
    <scope>NUCLEOTIDE SEQUENCE [LARGE SCALE GENOMIC DNA]</scope>
    <source>
        <strain evidence="1 2">D1-19</strain>
    </source>
</reference>
<evidence type="ECO:0000313" key="2">
    <source>
        <dbReference type="Proteomes" id="UP000244810"/>
    </source>
</evidence>
<sequence length="113" mass="12700">MNVQRFVPAGSAYPEQVSFDRFELGQILSVYGRFVAAGLWRDYGISCLKDRAVFAIFRRAAENPLYRVEKIPALRGKQGLYALFGPEGQVLKRGSTLKGVLAPLERKLLRPLD</sequence>
<proteinExistence type="predicted"/>
<dbReference type="AlphaFoldDB" id="A0A2T7UTT7"/>
<dbReference type="Pfam" id="PF10984">
    <property type="entry name" value="DUF2794"/>
    <property type="match status" value="1"/>
</dbReference>
<comment type="caution">
    <text evidence="1">The sequence shown here is derived from an EMBL/GenBank/DDBJ whole genome shotgun (WGS) entry which is preliminary data.</text>
</comment>
<evidence type="ECO:0000313" key="1">
    <source>
        <dbReference type="EMBL" id="PVE48082.1"/>
    </source>
</evidence>
<protein>
    <submittedName>
        <fullName evidence="1">DUF2794 domain-containing protein</fullName>
    </submittedName>
</protein>
<keyword evidence="2" id="KW-1185">Reference proteome</keyword>
<organism evidence="1 2">
    <name type="scientific">Pararhodobacter aggregans</name>
    <dbReference type="NCBI Taxonomy" id="404875"/>
    <lineage>
        <taxon>Bacteria</taxon>
        <taxon>Pseudomonadati</taxon>
        <taxon>Pseudomonadota</taxon>
        <taxon>Alphaproteobacteria</taxon>
        <taxon>Rhodobacterales</taxon>
        <taxon>Paracoccaceae</taxon>
        <taxon>Pararhodobacter</taxon>
    </lineage>
</organism>
<accession>A0A2T7UTT7</accession>
<dbReference type="Proteomes" id="UP000244810">
    <property type="component" value="Unassembled WGS sequence"/>
</dbReference>
<dbReference type="RefSeq" id="WP_107751456.1">
    <property type="nucleotide sequence ID" value="NZ_QBKF01000004.1"/>
</dbReference>
<gene>
    <name evidence="1" type="ORF">DDE23_08065</name>
</gene>
<dbReference type="EMBL" id="QDDR01000003">
    <property type="protein sequence ID" value="PVE48082.1"/>
    <property type="molecule type" value="Genomic_DNA"/>
</dbReference>
<name>A0A2T7UTT7_9RHOB</name>
<dbReference type="OrthoDB" id="7159482at2"/>
<dbReference type="InterPro" id="IPR021252">
    <property type="entry name" value="DUF2794"/>
</dbReference>